<sequence length="80" mass="9299">ARPPHSYSSLVKQALSEESSKRLSFRQICEFIEGNYEYYRKAPRSWKASLRNHLSRSFEFKNVGRGDGKSGCGRVWQLDD</sequence>
<organism evidence="4 5">
    <name type="scientific">Coprinellus micaceus</name>
    <name type="common">Glistening ink-cap mushroom</name>
    <name type="synonym">Coprinus micaceus</name>
    <dbReference type="NCBI Taxonomy" id="71717"/>
    <lineage>
        <taxon>Eukaryota</taxon>
        <taxon>Fungi</taxon>
        <taxon>Dikarya</taxon>
        <taxon>Basidiomycota</taxon>
        <taxon>Agaricomycotina</taxon>
        <taxon>Agaricomycetes</taxon>
        <taxon>Agaricomycetidae</taxon>
        <taxon>Agaricales</taxon>
        <taxon>Agaricineae</taxon>
        <taxon>Psathyrellaceae</taxon>
        <taxon>Coprinellus</taxon>
    </lineage>
</organism>
<proteinExistence type="predicted"/>
<dbReference type="Pfam" id="PF00250">
    <property type="entry name" value="Forkhead"/>
    <property type="match status" value="1"/>
</dbReference>
<dbReference type="AlphaFoldDB" id="A0A4Y7TLM7"/>
<dbReference type="STRING" id="71717.A0A4Y7TLM7"/>
<dbReference type="GO" id="GO:0009653">
    <property type="term" value="P:anatomical structure morphogenesis"/>
    <property type="evidence" value="ECO:0007669"/>
    <property type="project" value="TreeGrafter"/>
</dbReference>
<dbReference type="InterPro" id="IPR036390">
    <property type="entry name" value="WH_DNA-bd_sf"/>
</dbReference>
<dbReference type="SUPFAM" id="SSF46785">
    <property type="entry name" value="Winged helix' DNA-binding domain"/>
    <property type="match status" value="1"/>
</dbReference>
<dbReference type="InterPro" id="IPR036388">
    <property type="entry name" value="WH-like_DNA-bd_sf"/>
</dbReference>
<dbReference type="InterPro" id="IPR001766">
    <property type="entry name" value="Fork_head_dom"/>
</dbReference>
<evidence type="ECO:0000259" key="3">
    <source>
        <dbReference type="PROSITE" id="PS50039"/>
    </source>
</evidence>
<dbReference type="GO" id="GO:0000981">
    <property type="term" value="F:DNA-binding transcription factor activity, RNA polymerase II-specific"/>
    <property type="evidence" value="ECO:0007669"/>
    <property type="project" value="TreeGrafter"/>
</dbReference>
<comment type="subcellular location">
    <subcellularLocation>
        <location evidence="2">Nucleus</location>
    </subcellularLocation>
</comment>
<dbReference type="GO" id="GO:0005634">
    <property type="term" value="C:nucleus"/>
    <property type="evidence" value="ECO:0007669"/>
    <property type="project" value="UniProtKB-SubCell"/>
</dbReference>
<reference evidence="4 5" key="1">
    <citation type="journal article" date="2019" name="Nat. Ecol. Evol.">
        <title>Megaphylogeny resolves global patterns of mushroom evolution.</title>
        <authorList>
            <person name="Varga T."/>
            <person name="Krizsan K."/>
            <person name="Foldi C."/>
            <person name="Dima B."/>
            <person name="Sanchez-Garcia M."/>
            <person name="Sanchez-Ramirez S."/>
            <person name="Szollosi G.J."/>
            <person name="Szarkandi J.G."/>
            <person name="Papp V."/>
            <person name="Albert L."/>
            <person name="Andreopoulos W."/>
            <person name="Angelini C."/>
            <person name="Antonin V."/>
            <person name="Barry K.W."/>
            <person name="Bougher N.L."/>
            <person name="Buchanan P."/>
            <person name="Buyck B."/>
            <person name="Bense V."/>
            <person name="Catcheside P."/>
            <person name="Chovatia M."/>
            <person name="Cooper J."/>
            <person name="Damon W."/>
            <person name="Desjardin D."/>
            <person name="Finy P."/>
            <person name="Geml J."/>
            <person name="Haridas S."/>
            <person name="Hughes K."/>
            <person name="Justo A."/>
            <person name="Karasinski D."/>
            <person name="Kautmanova I."/>
            <person name="Kiss B."/>
            <person name="Kocsube S."/>
            <person name="Kotiranta H."/>
            <person name="LaButti K.M."/>
            <person name="Lechner B.E."/>
            <person name="Liimatainen K."/>
            <person name="Lipzen A."/>
            <person name="Lukacs Z."/>
            <person name="Mihaltcheva S."/>
            <person name="Morgado L.N."/>
            <person name="Niskanen T."/>
            <person name="Noordeloos M.E."/>
            <person name="Ohm R.A."/>
            <person name="Ortiz-Santana B."/>
            <person name="Ovrebo C."/>
            <person name="Racz N."/>
            <person name="Riley R."/>
            <person name="Savchenko A."/>
            <person name="Shiryaev A."/>
            <person name="Soop K."/>
            <person name="Spirin V."/>
            <person name="Szebenyi C."/>
            <person name="Tomsovsky M."/>
            <person name="Tulloss R.E."/>
            <person name="Uehling J."/>
            <person name="Grigoriev I.V."/>
            <person name="Vagvolgyi C."/>
            <person name="Papp T."/>
            <person name="Martin F.M."/>
            <person name="Miettinen O."/>
            <person name="Hibbett D.S."/>
            <person name="Nagy L.G."/>
        </authorList>
    </citation>
    <scope>NUCLEOTIDE SEQUENCE [LARGE SCALE GENOMIC DNA]</scope>
    <source>
        <strain evidence="4 5">FP101781</strain>
    </source>
</reference>
<dbReference type="PROSITE" id="PS50039">
    <property type="entry name" value="FORK_HEAD_3"/>
    <property type="match status" value="1"/>
</dbReference>
<protein>
    <submittedName>
        <fullName evidence="4">Winged helix DNA-binding domain-containing protein</fullName>
    </submittedName>
</protein>
<accession>A0A4Y7TLM7</accession>
<dbReference type="EMBL" id="QPFP01000008">
    <property type="protein sequence ID" value="TEB34838.1"/>
    <property type="molecule type" value="Genomic_DNA"/>
</dbReference>
<evidence type="ECO:0000313" key="5">
    <source>
        <dbReference type="Proteomes" id="UP000298030"/>
    </source>
</evidence>
<dbReference type="InterPro" id="IPR018122">
    <property type="entry name" value="TF_fork_head_CS_1"/>
</dbReference>
<dbReference type="PANTHER" id="PTHR11829">
    <property type="entry name" value="FORKHEAD BOX PROTEIN"/>
    <property type="match status" value="1"/>
</dbReference>
<evidence type="ECO:0000256" key="2">
    <source>
        <dbReference type="PROSITE-ProRule" id="PRU00089"/>
    </source>
</evidence>
<dbReference type="InterPro" id="IPR050211">
    <property type="entry name" value="FOX_domain-containing"/>
</dbReference>
<keyword evidence="1 2" id="KW-0238">DNA-binding</keyword>
<dbReference type="GO" id="GO:0030154">
    <property type="term" value="P:cell differentiation"/>
    <property type="evidence" value="ECO:0007669"/>
    <property type="project" value="TreeGrafter"/>
</dbReference>
<dbReference type="SMART" id="SM00339">
    <property type="entry name" value="FH"/>
    <property type="match status" value="1"/>
</dbReference>
<gene>
    <name evidence="4" type="ORF">FA13DRAFT_1618318</name>
</gene>
<dbReference type="OrthoDB" id="5954824at2759"/>
<feature type="domain" description="Fork-head" evidence="3">
    <location>
        <begin position="2"/>
        <end position="80"/>
    </location>
</feature>
<name>A0A4Y7TLM7_COPMI</name>
<feature type="non-terminal residue" evidence="4">
    <location>
        <position position="80"/>
    </location>
</feature>
<dbReference type="GO" id="GO:0000978">
    <property type="term" value="F:RNA polymerase II cis-regulatory region sequence-specific DNA binding"/>
    <property type="evidence" value="ECO:0007669"/>
    <property type="project" value="TreeGrafter"/>
</dbReference>
<keyword evidence="5" id="KW-1185">Reference proteome</keyword>
<comment type="caution">
    <text evidence="4">The sequence shown here is derived from an EMBL/GenBank/DDBJ whole genome shotgun (WGS) entry which is preliminary data.</text>
</comment>
<dbReference type="PANTHER" id="PTHR11829:SF343">
    <property type="entry name" value="FORK-HEAD DOMAIN-CONTAINING PROTEIN"/>
    <property type="match status" value="1"/>
</dbReference>
<dbReference type="Gene3D" id="1.10.10.10">
    <property type="entry name" value="Winged helix-like DNA-binding domain superfamily/Winged helix DNA-binding domain"/>
    <property type="match status" value="1"/>
</dbReference>
<evidence type="ECO:0000256" key="1">
    <source>
        <dbReference type="ARBA" id="ARBA00023125"/>
    </source>
</evidence>
<keyword evidence="2" id="KW-0539">Nucleus</keyword>
<dbReference type="Proteomes" id="UP000298030">
    <property type="component" value="Unassembled WGS sequence"/>
</dbReference>
<dbReference type="PRINTS" id="PR00053">
    <property type="entry name" value="FORKHEAD"/>
</dbReference>
<evidence type="ECO:0000313" key="4">
    <source>
        <dbReference type="EMBL" id="TEB34838.1"/>
    </source>
</evidence>
<dbReference type="PROSITE" id="PS00657">
    <property type="entry name" value="FORK_HEAD_1"/>
    <property type="match status" value="1"/>
</dbReference>
<feature type="DNA-binding region" description="Fork-head" evidence="2">
    <location>
        <begin position="2"/>
        <end position="80"/>
    </location>
</feature>
<feature type="non-terminal residue" evidence="4">
    <location>
        <position position="1"/>
    </location>
</feature>